<accession>A0ABS8G7B3</accession>
<dbReference type="RefSeq" id="WP_229159838.1">
    <property type="nucleotide sequence ID" value="NZ_JAJEWP010000002.1"/>
</dbReference>
<evidence type="ECO:0000259" key="1">
    <source>
        <dbReference type="Pfam" id="PF07819"/>
    </source>
</evidence>
<dbReference type="Pfam" id="PF07819">
    <property type="entry name" value="PGAP1"/>
    <property type="match status" value="1"/>
</dbReference>
<gene>
    <name evidence="2" type="ORF">LJ739_09540</name>
</gene>
<dbReference type="EMBL" id="JAJEWP010000002">
    <property type="protein sequence ID" value="MCC2616482.1"/>
    <property type="molecule type" value="Genomic_DNA"/>
</dbReference>
<dbReference type="Proteomes" id="UP001520878">
    <property type="component" value="Unassembled WGS sequence"/>
</dbReference>
<name>A0ABS8G7B3_9ALTE</name>
<dbReference type="Gene3D" id="3.40.50.1820">
    <property type="entry name" value="alpha/beta hydrolase"/>
    <property type="match status" value="1"/>
</dbReference>
<comment type="caution">
    <text evidence="2">The sequence shown here is derived from an EMBL/GenBank/DDBJ whole genome shotgun (WGS) entry which is preliminary data.</text>
</comment>
<evidence type="ECO:0000313" key="2">
    <source>
        <dbReference type="EMBL" id="MCC2616482.1"/>
    </source>
</evidence>
<dbReference type="InterPro" id="IPR012908">
    <property type="entry name" value="PGAP1-ab_dom-like"/>
</dbReference>
<protein>
    <submittedName>
        <fullName evidence="2">Alpha/beta fold hydrolase</fullName>
    </submittedName>
</protein>
<proteinExistence type="predicted"/>
<keyword evidence="2" id="KW-0378">Hydrolase</keyword>
<dbReference type="SUPFAM" id="SSF53474">
    <property type="entry name" value="alpha/beta-Hydrolases"/>
    <property type="match status" value="1"/>
</dbReference>
<reference evidence="2 3" key="1">
    <citation type="submission" date="2021-10" db="EMBL/GenBank/DDBJ databases">
        <title>Draft genome of Aestuariibacter halophilus JC2043.</title>
        <authorList>
            <person name="Emsley S.A."/>
            <person name="Pfannmuller K.M."/>
            <person name="Ushijima B."/>
            <person name="Saw J.H."/>
            <person name="Videau P."/>
        </authorList>
    </citation>
    <scope>NUCLEOTIDE SEQUENCE [LARGE SCALE GENOMIC DNA]</scope>
    <source>
        <strain evidence="2 3">JC2043</strain>
    </source>
</reference>
<evidence type="ECO:0000313" key="3">
    <source>
        <dbReference type="Proteomes" id="UP001520878"/>
    </source>
</evidence>
<keyword evidence="3" id="KW-1185">Reference proteome</keyword>
<sequence>MTSPLQLPPRLNALLESRAMLELGLSGVLMPLLKTAPQGDGHPVMVIPGFTTTDVVTLPMRQYLKQLGYRVEGWQLGANTGRDLRAGYPYISDRLLNRFLQFRFEQARPVSLIGWSLGGLLAREIARLVPDHVRQVITLGSPFANTHSSLPWIAGLFRQLNRPLRHLPQEAHQRLRAPLDVPTTAVYSRTDGIIHYRASCIPQLSPNSENIAVSASHLGMGHHPQVLWLLADRLAQADGHWRPFTPPSGLSWAFPRQRPRSMT</sequence>
<organism evidence="2 3">
    <name type="scientific">Fluctibacter halophilus</name>
    <dbReference type="NCBI Taxonomy" id="226011"/>
    <lineage>
        <taxon>Bacteria</taxon>
        <taxon>Pseudomonadati</taxon>
        <taxon>Pseudomonadota</taxon>
        <taxon>Gammaproteobacteria</taxon>
        <taxon>Alteromonadales</taxon>
        <taxon>Alteromonadaceae</taxon>
        <taxon>Fluctibacter</taxon>
    </lineage>
</organism>
<feature type="domain" description="GPI inositol-deacylase PGAP1-like alpha/beta" evidence="1">
    <location>
        <begin position="78"/>
        <end position="175"/>
    </location>
</feature>
<dbReference type="GO" id="GO:0016787">
    <property type="term" value="F:hydrolase activity"/>
    <property type="evidence" value="ECO:0007669"/>
    <property type="project" value="UniProtKB-KW"/>
</dbReference>
<dbReference type="InterPro" id="IPR029058">
    <property type="entry name" value="AB_hydrolase_fold"/>
</dbReference>